<feature type="coiled-coil region" evidence="1">
    <location>
        <begin position="656"/>
        <end position="704"/>
    </location>
</feature>
<dbReference type="AlphaFoldDB" id="A0A7I8VVI3"/>
<dbReference type="Proteomes" id="UP000549394">
    <property type="component" value="Unassembled WGS sequence"/>
</dbReference>
<dbReference type="OrthoDB" id="6287438at2759"/>
<evidence type="ECO:0000313" key="3">
    <source>
        <dbReference type="EMBL" id="CAD5119732.1"/>
    </source>
</evidence>
<keyword evidence="4" id="KW-1185">Reference proteome</keyword>
<accession>A0A7I8VVI3</accession>
<evidence type="ECO:0000313" key="4">
    <source>
        <dbReference type="Proteomes" id="UP000549394"/>
    </source>
</evidence>
<feature type="coiled-coil region" evidence="1">
    <location>
        <begin position="734"/>
        <end position="877"/>
    </location>
</feature>
<reference evidence="3 4" key="1">
    <citation type="submission" date="2020-08" db="EMBL/GenBank/DDBJ databases">
        <authorList>
            <person name="Hejnol A."/>
        </authorList>
    </citation>
    <scope>NUCLEOTIDE SEQUENCE [LARGE SCALE GENOMIC DNA]</scope>
</reference>
<protein>
    <submittedName>
        <fullName evidence="3">DgyrCDS8328</fullName>
    </submittedName>
</protein>
<name>A0A7I8VVI3_9ANNE</name>
<feature type="coiled-coil region" evidence="1">
    <location>
        <begin position="474"/>
        <end position="508"/>
    </location>
</feature>
<organism evidence="3 4">
    <name type="scientific">Dimorphilus gyrociliatus</name>
    <dbReference type="NCBI Taxonomy" id="2664684"/>
    <lineage>
        <taxon>Eukaryota</taxon>
        <taxon>Metazoa</taxon>
        <taxon>Spiralia</taxon>
        <taxon>Lophotrochozoa</taxon>
        <taxon>Annelida</taxon>
        <taxon>Polychaeta</taxon>
        <taxon>Polychaeta incertae sedis</taxon>
        <taxon>Dinophilidae</taxon>
        <taxon>Dimorphilus</taxon>
    </lineage>
</organism>
<feature type="coiled-coil region" evidence="1">
    <location>
        <begin position="944"/>
        <end position="1006"/>
    </location>
</feature>
<feature type="compositionally biased region" description="Basic and acidic residues" evidence="2">
    <location>
        <begin position="26"/>
        <end position="39"/>
    </location>
</feature>
<dbReference type="EMBL" id="CAJFCJ010000011">
    <property type="protein sequence ID" value="CAD5119732.1"/>
    <property type="molecule type" value="Genomic_DNA"/>
</dbReference>
<comment type="caution">
    <text evidence="3">The sequence shown here is derived from an EMBL/GenBank/DDBJ whole genome shotgun (WGS) entry which is preliminary data.</text>
</comment>
<feature type="coiled-coil region" evidence="1">
    <location>
        <begin position="256"/>
        <end position="445"/>
    </location>
</feature>
<gene>
    <name evidence="3" type="ORF">DGYR_LOCUS7925</name>
</gene>
<feature type="compositionally biased region" description="Basic and acidic residues" evidence="2">
    <location>
        <begin position="1"/>
        <end position="11"/>
    </location>
</feature>
<evidence type="ECO:0000256" key="2">
    <source>
        <dbReference type="SAM" id="MobiDB-lite"/>
    </source>
</evidence>
<feature type="coiled-coil region" evidence="1">
    <location>
        <begin position="544"/>
        <end position="620"/>
    </location>
</feature>
<proteinExistence type="predicted"/>
<keyword evidence="1" id="KW-0175">Coiled coil</keyword>
<evidence type="ECO:0000256" key="1">
    <source>
        <dbReference type="SAM" id="Coils"/>
    </source>
</evidence>
<feature type="region of interest" description="Disordered" evidence="2">
    <location>
        <begin position="1"/>
        <end position="39"/>
    </location>
</feature>
<sequence length="1093" mass="129055">MTSKPEDKYIPAKESLQVHSEINENDPNKEFDNDQMTDKDNPIDCRKKDFQTKFDIDELKKIIPKDHLLIFILKDQNLLDIVENDANLQTSLLENQYIKDLIDEDVNTRKVIDKNPKEIVNLLKDSNFRDKLNNKYGNLLKFDILKSNLTYSRDELIKFNDNIKRSMAVLSAEAATFQRETKQDLLDNPSKNSLESYKFIPDLSQTNNLKGYEQQIDKLMGDLKLITNKYQCEKSKADHFKRLLYDKKQDLDKHLINSLQENKNNSFEALLEAEIKNKQLQVENETLYNELEGTRQDLVKSTIKTTELDRELQKCYFEKVKLMAIVKKLNETLSETEEQMIKVKNENRRLANELNKESAMLKEYQSKLINKDTELNNKITKIHTEYEEAVEILKNDNRILQTKVLIIEEKVNEKTIEASRFSSKMETVKLNLKDISTKLHTMKEEDLMSKEDIEQILNGFESKNKENFDLKCDLENIKSILNECETDKSALERNNERLADMIQRMQVDIKENSRRLGDARKSCLEFEKLYNDSQDKNSSLLAELRQSNSQWQAAEKEKEMLSENLKKANEGRSSLEAIVYKLRNELERSQLEIGEHKTLINQLNNQVSFLQSIQENLNKDLSKYHQMLNNEKDHHLSLREQYKLDEKQQGQLFDKIKLYEVQMSKLEQQLKEAFFNVEALKADKEKLEEKLKNSEKKLGNSEELLGAEQLKFEHTLESIRNDFINDLTYSQKEKKAVSEKLNKVRNEMEQLREQLHFKNSQLQSHKHSLEQLKLEVKGRRELEFQLLQSENELKDCRNEINLFKEQANETNIKLNENIEMNTKLSINVKQLKEQLEVNKREDERNLIKLRKSLEETMKLSKDEIEDLKEQLFKTKADLQTCQASKLALEESKEAVSTSNYHFERTIESLKHRLHQEIRARLLACKHIETLKHQKELDYQDKVCKSSSEEQIKQLEKSLEEEKNNVKSLKRKIHLLRSSAYTQEAHVQSLEVQLMEYYNEASNLKYKINAQENISSKKDCEMLEDLRSKLRLYDKERSIFLQSTKQLTTDLDIYKLKMKETVKENTKLKSKVAVFACKLQEMERECNFFKNFTR</sequence>